<keyword evidence="7" id="KW-0547">Nucleotide-binding</keyword>
<evidence type="ECO:0000256" key="6">
    <source>
        <dbReference type="ARBA" id="ARBA00023242"/>
    </source>
</evidence>
<dbReference type="Proteomes" id="UP000887540">
    <property type="component" value="Unplaced"/>
</dbReference>
<feature type="compositionally biased region" description="Polar residues" evidence="8">
    <location>
        <begin position="203"/>
        <end position="219"/>
    </location>
</feature>
<dbReference type="GO" id="GO:0006270">
    <property type="term" value="P:DNA replication initiation"/>
    <property type="evidence" value="ECO:0007669"/>
    <property type="project" value="TreeGrafter"/>
</dbReference>
<dbReference type="GO" id="GO:0003688">
    <property type="term" value="F:DNA replication origin binding"/>
    <property type="evidence" value="ECO:0007669"/>
    <property type="project" value="TreeGrafter"/>
</dbReference>
<dbReference type="AlphaFoldDB" id="A0A914DPV1"/>
<dbReference type="Pfam" id="PF00004">
    <property type="entry name" value="AAA"/>
    <property type="match status" value="1"/>
</dbReference>
<dbReference type="InterPro" id="IPR003959">
    <property type="entry name" value="ATPase_AAA_core"/>
</dbReference>
<dbReference type="InterPro" id="IPR054425">
    <property type="entry name" value="Cdc6_ORC1-like_ATPase_lid"/>
</dbReference>
<keyword evidence="3 7" id="KW-0235">DNA replication</keyword>
<dbReference type="GO" id="GO:0033314">
    <property type="term" value="P:mitotic DNA replication checkpoint signaling"/>
    <property type="evidence" value="ECO:0007669"/>
    <property type="project" value="TreeGrafter"/>
</dbReference>
<feature type="region of interest" description="Disordered" evidence="8">
    <location>
        <begin position="158"/>
        <end position="268"/>
    </location>
</feature>
<dbReference type="InterPro" id="IPR027417">
    <property type="entry name" value="P-loop_NTPase"/>
</dbReference>
<comment type="similarity">
    <text evidence="2 7">Belongs to the ORC1 family.</text>
</comment>
<sequence length="655" mass="74917">MSPGRRSERLSAQRSRSATRSALMVDKKAIDEWRMLSKRKSQVLLFSPPKQTPIEIQKTPKKTPLCKSVGRSKPDSKKAHQQLLCSPNGSKYSIWNVSIKVELVNLTKNDTTQKTPSKSRRDPINQEKLVETPGTTLAKNLNKLNLKSPKPLNLLNTQRNISKNFTPEKRYNTRRTPNKNVNKTMNFISLEEDKSDPIYINSDGDSMSYQETSSSSRSPTPFEEIPSTRRRSRARRQNFVQESDDSDKENLPLNRKEGRPSKGKTSKQFNKFKSLEQKLSPLEEIKKLLHTSFIPENLLRREKEYAEIKSFFESCLEKDAESQALYISGVPGTGKTATVLKVKNDLEQSNNFTFVHINGLEVTDPKAIFVSVYQQATYEYKKISANNARQKLNAMFNYADNRRSPIIMLVDEMDMLLTRRQEIIYDIFNWTALPEAKVNVIAISNTLDLPERMLNHRISSRLGSNRISFQPYEWPEITEIIDHRISKCKAISNDAIQFASRKVAALSGDLRKALDIMQRGVEIALDNEATEMTMEHVQKAIKEASCSIRMDFFRSISKHQLILVRAIVQDQLKSGLEESTFFQVFEEYKPMCLGDGIIPLSMSSAWCGIIFLCRCHLLILGSGVGDVDRKLKLGMSLQEAQFCLNMLKDDQWKEH</sequence>
<keyword evidence="6 7" id="KW-0539">Nucleus</keyword>
<keyword evidence="4" id="KW-0479">Metal-binding</keyword>
<dbReference type="WBParaSite" id="ACRNAN_scaffold3414.g13873.t1">
    <property type="protein sequence ID" value="ACRNAN_scaffold3414.g13873.t1"/>
    <property type="gene ID" value="ACRNAN_scaffold3414.g13873"/>
</dbReference>
<dbReference type="Gene3D" id="3.40.50.300">
    <property type="entry name" value="P-loop containing nucleotide triphosphate hydrolases"/>
    <property type="match status" value="1"/>
</dbReference>
<dbReference type="GO" id="GO:0016887">
    <property type="term" value="F:ATP hydrolysis activity"/>
    <property type="evidence" value="ECO:0007669"/>
    <property type="project" value="InterPro"/>
</dbReference>
<dbReference type="GO" id="GO:0005664">
    <property type="term" value="C:nuclear origin of replication recognition complex"/>
    <property type="evidence" value="ECO:0007669"/>
    <property type="project" value="TreeGrafter"/>
</dbReference>
<name>A0A914DPV1_9BILA</name>
<feature type="region of interest" description="Disordered" evidence="8">
    <location>
        <begin position="1"/>
        <end position="21"/>
    </location>
</feature>
<comment type="subunit">
    <text evidence="7">ORC is composed of six subunits.</text>
</comment>
<evidence type="ECO:0000256" key="3">
    <source>
        <dbReference type="ARBA" id="ARBA00022705"/>
    </source>
</evidence>
<evidence type="ECO:0000313" key="11">
    <source>
        <dbReference type="WBParaSite" id="ACRNAN_scaffold3414.g13873.t1"/>
    </source>
</evidence>
<organism evidence="10 11">
    <name type="scientific">Acrobeloides nanus</name>
    <dbReference type="NCBI Taxonomy" id="290746"/>
    <lineage>
        <taxon>Eukaryota</taxon>
        <taxon>Metazoa</taxon>
        <taxon>Ecdysozoa</taxon>
        <taxon>Nematoda</taxon>
        <taxon>Chromadorea</taxon>
        <taxon>Rhabditida</taxon>
        <taxon>Tylenchina</taxon>
        <taxon>Cephalobomorpha</taxon>
        <taxon>Cephaloboidea</taxon>
        <taxon>Cephalobidae</taxon>
        <taxon>Acrobeloides</taxon>
    </lineage>
</organism>
<evidence type="ECO:0000256" key="7">
    <source>
        <dbReference type="RuleBase" id="RU365058"/>
    </source>
</evidence>
<dbReference type="GO" id="GO:0005524">
    <property type="term" value="F:ATP binding"/>
    <property type="evidence" value="ECO:0007669"/>
    <property type="project" value="UniProtKB-KW"/>
</dbReference>
<evidence type="ECO:0000256" key="2">
    <source>
        <dbReference type="ARBA" id="ARBA00008398"/>
    </source>
</evidence>
<keyword evidence="10" id="KW-1185">Reference proteome</keyword>
<dbReference type="InterPro" id="IPR015163">
    <property type="entry name" value="Cdc6_C"/>
</dbReference>
<dbReference type="SMART" id="SM00382">
    <property type="entry name" value="AAA"/>
    <property type="match status" value="1"/>
</dbReference>
<feature type="compositionally biased region" description="Basic and acidic residues" evidence="8">
    <location>
        <begin position="119"/>
        <end position="130"/>
    </location>
</feature>
<dbReference type="SUPFAM" id="SSF52540">
    <property type="entry name" value="P-loop containing nucleoside triphosphate hydrolases"/>
    <property type="match status" value="1"/>
</dbReference>
<evidence type="ECO:0000313" key="10">
    <source>
        <dbReference type="Proteomes" id="UP000887540"/>
    </source>
</evidence>
<dbReference type="InterPro" id="IPR003593">
    <property type="entry name" value="AAA+_ATPase"/>
</dbReference>
<feature type="region of interest" description="Disordered" evidence="8">
    <location>
        <begin position="109"/>
        <end position="133"/>
    </location>
</feature>
<dbReference type="Pfam" id="PF09079">
    <property type="entry name" value="WHD_Cdc6"/>
    <property type="match status" value="1"/>
</dbReference>
<dbReference type="Pfam" id="PF22606">
    <property type="entry name" value="Cdc6-ORC-like_ATPase_lid"/>
    <property type="match status" value="1"/>
</dbReference>
<proteinExistence type="inferred from homology"/>
<evidence type="ECO:0000256" key="1">
    <source>
        <dbReference type="ARBA" id="ARBA00004123"/>
    </source>
</evidence>
<keyword evidence="5 7" id="KW-0238">DNA-binding</keyword>
<dbReference type="InterPro" id="IPR050311">
    <property type="entry name" value="ORC1/CDC6"/>
</dbReference>
<evidence type="ECO:0000256" key="5">
    <source>
        <dbReference type="ARBA" id="ARBA00023125"/>
    </source>
</evidence>
<dbReference type="PANTHER" id="PTHR10763">
    <property type="entry name" value="CELL DIVISION CONTROL PROTEIN 6-RELATED"/>
    <property type="match status" value="1"/>
</dbReference>
<feature type="compositionally biased region" description="Low complexity" evidence="8">
    <location>
        <begin position="12"/>
        <end position="21"/>
    </location>
</feature>
<accession>A0A914DPV1</accession>
<comment type="subcellular location">
    <subcellularLocation>
        <location evidence="1 7">Nucleus</location>
    </subcellularLocation>
</comment>
<feature type="compositionally biased region" description="Basic and acidic residues" evidence="8">
    <location>
        <begin position="1"/>
        <end position="11"/>
    </location>
</feature>
<dbReference type="PANTHER" id="PTHR10763:SF23">
    <property type="entry name" value="ORIGIN RECOGNITION COMPLEX SUBUNIT 1"/>
    <property type="match status" value="1"/>
</dbReference>
<dbReference type="GO" id="GO:0046872">
    <property type="term" value="F:metal ion binding"/>
    <property type="evidence" value="ECO:0007669"/>
    <property type="project" value="UniProtKB-KW"/>
</dbReference>
<evidence type="ECO:0000256" key="8">
    <source>
        <dbReference type="SAM" id="MobiDB-lite"/>
    </source>
</evidence>
<feature type="compositionally biased region" description="Basic and acidic residues" evidence="8">
    <location>
        <begin position="248"/>
        <end position="260"/>
    </location>
</feature>
<feature type="region of interest" description="Disordered" evidence="8">
    <location>
        <begin position="60"/>
        <end position="83"/>
    </location>
</feature>
<feature type="compositionally biased region" description="Polar residues" evidence="8">
    <location>
        <begin position="178"/>
        <end position="187"/>
    </location>
</feature>
<reference evidence="11" key="1">
    <citation type="submission" date="2022-11" db="UniProtKB">
        <authorList>
            <consortium name="WormBaseParasite"/>
        </authorList>
    </citation>
    <scope>IDENTIFICATION</scope>
</reference>
<comment type="function">
    <text evidence="7">Component of the origin recognition complex (ORC) that binds origins of replication. DNA-binding is ATP-dependent, however specific DNA sequences that define origins of replication have not been identified so far. ORC is required to assemble the pre-replication complex necessary to initiate DNA replication.</text>
</comment>
<evidence type="ECO:0000259" key="9">
    <source>
        <dbReference type="SMART" id="SM00382"/>
    </source>
</evidence>
<keyword evidence="7" id="KW-0067">ATP-binding</keyword>
<evidence type="ECO:0000256" key="4">
    <source>
        <dbReference type="ARBA" id="ARBA00022723"/>
    </source>
</evidence>
<feature type="domain" description="AAA+ ATPase" evidence="9">
    <location>
        <begin position="321"/>
        <end position="468"/>
    </location>
</feature>
<protein>
    <recommendedName>
        <fullName evidence="7">Origin recognition complex subunit 1</fullName>
    </recommendedName>
</protein>